<dbReference type="PROSITE" id="PS50850">
    <property type="entry name" value="MFS"/>
    <property type="match status" value="1"/>
</dbReference>
<gene>
    <name evidence="9" type="ORF">M501DRAFT_917709</name>
</gene>
<feature type="non-terminal residue" evidence="9">
    <location>
        <position position="1"/>
    </location>
</feature>
<evidence type="ECO:0000313" key="10">
    <source>
        <dbReference type="Proteomes" id="UP000799429"/>
    </source>
</evidence>
<dbReference type="PANTHER" id="PTHR23504">
    <property type="entry name" value="MAJOR FACILITATOR SUPERFAMILY DOMAIN-CONTAINING PROTEIN 10"/>
    <property type="match status" value="1"/>
</dbReference>
<keyword evidence="5 7" id="KW-0472">Membrane</keyword>
<comment type="caution">
    <text evidence="9">The sequence shown here is derived from an EMBL/GenBank/DDBJ whole genome shotgun (WGS) entry which is preliminary data.</text>
</comment>
<feature type="transmembrane region" description="Helical" evidence="7">
    <location>
        <begin position="366"/>
        <end position="385"/>
    </location>
</feature>
<dbReference type="GO" id="GO:0022857">
    <property type="term" value="F:transmembrane transporter activity"/>
    <property type="evidence" value="ECO:0007669"/>
    <property type="project" value="InterPro"/>
</dbReference>
<evidence type="ECO:0000313" key="9">
    <source>
        <dbReference type="EMBL" id="KAF2840990.1"/>
    </source>
</evidence>
<organism evidence="9 10">
    <name type="scientific">Patellaria atrata CBS 101060</name>
    <dbReference type="NCBI Taxonomy" id="1346257"/>
    <lineage>
        <taxon>Eukaryota</taxon>
        <taxon>Fungi</taxon>
        <taxon>Dikarya</taxon>
        <taxon>Ascomycota</taxon>
        <taxon>Pezizomycotina</taxon>
        <taxon>Dothideomycetes</taxon>
        <taxon>Dothideomycetes incertae sedis</taxon>
        <taxon>Patellariales</taxon>
        <taxon>Patellariaceae</taxon>
        <taxon>Patellaria</taxon>
    </lineage>
</organism>
<evidence type="ECO:0000256" key="5">
    <source>
        <dbReference type="ARBA" id="ARBA00023136"/>
    </source>
</evidence>
<keyword evidence="10" id="KW-1185">Reference proteome</keyword>
<evidence type="ECO:0000259" key="8">
    <source>
        <dbReference type="PROSITE" id="PS50850"/>
    </source>
</evidence>
<feature type="transmembrane region" description="Helical" evidence="7">
    <location>
        <begin position="335"/>
        <end position="354"/>
    </location>
</feature>
<evidence type="ECO:0000256" key="4">
    <source>
        <dbReference type="ARBA" id="ARBA00022989"/>
    </source>
</evidence>
<feature type="transmembrane region" description="Helical" evidence="7">
    <location>
        <begin position="466"/>
        <end position="486"/>
    </location>
</feature>
<dbReference type="Pfam" id="PF07690">
    <property type="entry name" value="MFS_1"/>
    <property type="match status" value="2"/>
</dbReference>
<dbReference type="SUPFAM" id="SSF103473">
    <property type="entry name" value="MFS general substrate transporter"/>
    <property type="match status" value="1"/>
</dbReference>
<feature type="transmembrane region" description="Helical" evidence="7">
    <location>
        <begin position="70"/>
        <end position="88"/>
    </location>
</feature>
<sequence length="595" mass="63978">ILFVAICRFAEPIVLTSVNPYLPEMIESFGVPQNEVAKWAGIASAIFSLCQCLTSIPWGRLSDTIGRKPVILVGLFNTMVTSLIWGFSSSLPMALTSSRALAGAGNGNIGIIRTMVAELCPWKELQPRAFSIMPLVYNIGSVIGPSIGGALANPMRVKPGSSGNGSFLERYPYALPNLVTSAMFFIGITTGILFLHETLASRRNRLDYGLRLGRRLIAVTREQYRRGSALLYGIKDRETEPLIKSLASSEDVIVPDEGSSDLDLQIDKSGSKYADVFTKQSVLNLIVYTILALHALGYDQLLPVFMHHHPQSTGDPNFSPPLKFAGGFGIDSARIGVLFTLYGFSGIFFQLVVFPPVARRYGVLNCLRVVLIVFPILYLLTPFTTLMPTATGKQATLVILMLIKGVCSTFAFPGITIILTNSASSLQVLGTLNGVATSVSAIGRAAGPAIGGSIFTLGVKHGFVLAPFWVFAAIALLGALSSFLLVEGEGFGDDKVDEDTFEDIEDNPYVKAAPLGIQGQEMIDESESEYGDIGPLLSRSATNMSEAVESVDGSDIEGSNSRSTSRRGSRVRRRSSVPLGMNAGFKRYSSNLGQT</sequence>
<evidence type="ECO:0000256" key="7">
    <source>
        <dbReference type="SAM" id="Phobius"/>
    </source>
</evidence>
<dbReference type="InterPro" id="IPR011701">
    <property type="entry name" value="MFS"/>
</dbReference>
<feature type="non-terminal residue" evidence="9">
    <location>
        <position position="595"/>
    </location>
</feature>
<feature type="region of interest" description="Disordered" evidence="6">
    <location>
        <begin position="547"/>
        <end position="595"/>
    </location>
</feature>
<dbReference type="GO" id="GO:0016020">
    <property type="term" value="C:membrane"/>
    <property type="evidence" value="ECO:0007669"/>
    <property type="project" value="UniProtKB-SubCell"/>
</dbReference>
<dbReference type="Proteomes" id="UP000799429">
    <property type="component" value="Unassembled WGS sequence"/>
</dbReference>
<comment type="subcellular location">
    <subcellularLocation>
        <location evidence="1">Membrane</location>
        <topology evidence="1">Multi-pass membrane protein</topology>
    </subcellularLocation>
</comment>
<dbReference type="InterPro" id="IPR020846">
    <property type="entry name" value="MFS_dom"/>
</dbReference>
<evidence type="ECO:0000256" key="2">
    <source>
        <dbReference type="ARBA" id="ARBA00022448"/>
    </source>
</evidence>
<feature type="transmembrane region" description="Helical" evidence="7">
    <location>
        <begin position="281"/>
        <end position="298"/>
    </location>
</feature>
<feature type="transmembrane region" description="Helical" evidence="7">
    <location>
        <begin position="426"/>
        <end position="446"/>
    </location>
</feature>
<accession>A0A9P4VT13</accession>
<dbReference type="PANTHER" id="PTHR23504:SF8">
    <property type="entry name" value="TRANSPORTER, PUTATIVE (AFU_ORTHOLOGUE AFUA_1G03730)-RELATED"/>
    <property type="match status" value="1"/>
</dbReference>
<dbReference type="CDD" id="cd17330">
    <property type="entry name" value="MFS_SLC46_TetA_like"/>
    <property type="match status" value="1"/>
</dbReference>
<feature type="transmembrane region" description="Helical" evidence="7">
    <location>
        <begin position="173"/>
        <end position="195"/>
    </location>
</feature>
<feature type="compositionally biased region" description="Basic residues" evidence="6">
    <location>
        <begin position="564"/>
        <end position="575"/>
    </location>
</feature>
<dbReference type="Gene3D" id="1.20.1250.20">
    <property type="entry name" value="MFS general substrate transporter like domains"/>
    <property type="match status" value="1"/>
</dbReference>
<dbReference type="OrthoDB" id="10262656at2759"/>
<reference evidence="9" key="1">
    <citation type="journal article" date="2020" name="Stud. Mycol.">
        <title>101 Dothideomycetes genomes: a test case for predicting lifestyles and emergence of pathogens.</title>
        <authorList>
            <person name="Haridas S."/>
            <person name="Albert R."/>
            <person name="Binder M."/>
            <person name="Bloem J."/>
            <person name="Labutti K."/>
            <person name="Salamov A."/>
            <person name="Andreopoulos B."/>
            <person name="Baker S."/>
            <person name="Barry K."/>
            <person name="Bills G."/>
            <person name="Bluhm B."/>
            <person name="Cannon C."/>
            <person name="Castanera R."/>
            <person name="Culley D."/>
            <person name="Daum C."/>
            <person name="Ezra D."/>
            <person name="Gonzalez J."/>
            <person name="Henrissat B."/>
            <person name="Kuo A."/>
            <person name="Liang C."/>
            <person name="Lipzen A."/>
            <person name="Lutzoni F."/>
            <person name="Magnuson J."/>
            <person name="Mondo S."/>
            <person name="Nolan M."/>
            <person name="Ohm R."/>
            <person name="Pangilinan J."/>
            <person name="Park H.-J."/>
            <person name="Ramirez L."/>
            <person name="Alfaro M."/>
            <person name="Sun H."/>
            <person name="Tritt A."/>
            <person name="Yoshinaga Y."/>
            <person name="Zwiers L.-H."/>
            <person name="Turgeon B."/>
            <person name="Goodwin S."/>
            <person name="Spatafora J."/>
            <person name="Crous P."/>
            <person name="Grigoriev I."/>
        </authorList>
    </citation>
    <scope>NUCLEOTIDE SEQUENCE</scope>
    <source>
        <strain evidence="9">CBS 101060</strain>
    </source>
</reference>
<proteinExistence type="predicted"/>
<feature type="transmembrane region" description="Helical" evidence="7">
    <location>
        <begin position="397"/>
        <end position="419"/>
    </location>
</feature>
<feature type="domain" description="Major facilitator superfamily (MFS) profile" evidence="8">
    <location>
        <begin position="1"/>
        <end position="490"/>
    </location>
</feature>
<evidence type="ECO:0000256" key="6">
    <source>
        <dbReference type="SAM" id="MobiDB-lite"/>
    </source>
</evidence>
<dbReference type="AlphaFoldDB" id="A0A9P4VT13"/>
<keyword evidence="2" id="KW-0813">Transport</keyword>
<keyword evidence="3 7" id="KW-0812">Transmembrane</keyword>
<keyword evidence="4 7" id="KW-1133">Transmembrane helix</keyword>
<dbReference type="InterPro" id="IPR036259">
    <property type="entry name" value="MFS_trans_sf"/>
</dbReference>
<dbReference type="EMBL" id="MU006092">
    <property type="protein sequence ID" value="KAF2840990.1"/>
    <property type="molecule type" value="Genomic_DNA"/>
</dbReference>
<name>A0A9P4VT13_9PEZI</name>
<evidence type="ECO:0000256" key="3">
    <source>
        <dbReference type="ARBA" id="ARBA00022692"/>
    </source>
</evidence>
<evidence type="ECO:0000256" key="1">
    <source>
        <dbReference type="ARBA" id="ARBA00004141"/>
    </source>
</evidence>
<protein>
    <submittedName>
        <fullName evidence="9">MFS general substrate transporter</fullName>
    </submittedName>
</protein>